<protein>
    <submittedName>
        <fullName evidence="6">Thyroid hormone receptor interactor</fullName>
    </submittedName>
</protein>
<dbReference type="GO" id="GO:0007131">
    <property type="term" value="P:reciprocal meiotic recombination"/>
    <property type="evidence" value="ECO:0007669"/>
    <property type="project" value="TreeGrafter"/>
</dbReference>
<keyword evidence="1 3" id="KW-0547">Nucleotide-binding</keyword>
<dbReference type="OrthoDB" id="10042665at2759"/>
<dbReference type="InterPro" id="IPR027417">
    <property type="entry name" value="P-loop_NTPase"/>
</dbReference>
<evidence type="ECO:0000259" key="4">
    <source>
        <dbReference type="Pfam" id="PF00004"/>
    </source>
</evidence>
<evidence type="ECO:0000256" key="2">
    <source>
        <dbReference type="ARBA" id="ARBA00022840"/>
    </source>
</evidence>
<evidence type="ECO:0000256" key="3">
    <source>
        <dbReference type="RuleBase" id="RU003651"/>
    </source>
</evidence>
<reference evidence="6 7" key="1">
    <citation type="journal article" date="2013" name="Curr. Biol.">
        <title>The Genome of the Foraminiferan Reticulomyxa filosa.</title>
        <authorList>
            <person name="Glockner G."/>
            <person name="Hulsmann N."/>
            <person name="Schleicher M."/>
            <person name="Noegel A.A."/>
            <person name="Eichinger L."/>
            <person name="Gallinger C."/>
            <person name="Pawlowski J."/>
            <person name="Sierra R."/>
            <person name="Euteneuer U."/>
            <person name="Pillet L."/>
            <person name="Moustafa A."/>
            <person name="Platzer M."/>
            <person name="Groth M."/>
            <person name="Szafranski K."/>
            <person name="Schliwa M."/>
        </authorList>
    </citation>
    <scope>NUCLEOTIDE SEQUENCE [LARGE SCALE GENOMIC DNA]</scope>
</reference>
<comment type="similarity">
    <text evidence="3">Belongs to the AAA ATPase family.</text>
</comment>
<dbReference type="Gene3D" id="3.40.50.300">
    <property type="entry name" value="P-loop containing nucleotide triphosphate hydrolases"/>
    <property type="match status" value="1"/>
</dbReference>
<dbReference type="Proteomes" id="UP000023152">
    <property type="component" value="Unassembled WGS sequence"/>
</dbReference>
<keyword evidence="7" id="KW-1185">Reference proteome</keyword>
<name>X6P5N8_RETFI</name>
<dbReference type="SUPFAM" id="SSF52540">
    <property type="entry name" value="P-loop containing nucleoside triphosphate hydrolases"/>
    <property type="match status" value="1"/>
</dbReference>
<dbReference type="PROSITE" id="PS00674">
    <property type="entry name" value="AAA"/>
    <property type="match status" value="1"/>
</dbReference>
<dbReference type="InterPro" id="IPR003960">
    <property type="entry name" value="ATPase_AAA_CS"/>
</dbReference>
<dbReference type="Pfam" id="PF00004">
    <property type="entry name" value="AAA"/>
    <property type="match status" value="1"/>
</dbReference>
<dbReference type="InterPro" id="IPR058249">
    <property type="entry name" value="Pch2_C"/>
</dbReference>
<evidence type="ECO:0000313" key="7">
    <source>
        <dbReference type="Proteomes" id="UP000023152"/>
    </source>
</evidence>
<dbReference type="PANTHER" id="PTHR45991">
    <property type="entry name" value="PACHYTENE CHECKPOINT PROTEIN 2"/>
    <property type="match status" value="1"/>
</dbReference>
<dbReference type="InterPro" id="IPR003959">
    <property type="entry name" value="ATPase_AAA_core"/>
</dbReference>
<keyword evidence="2 3" id="KW-0067">ATP-binding</keyword>
<dbReference type="GO" id="GO:0005694">
    <property type="term" value="C:chromosome"/>
    <property type="evidence" value="ECO:0007669"/>
    <property type="project" value="TreeGrafter"/>
</dbReference>
<feature type="domain" description="ATPase AAA-type core" evidence="4">
    <location>
        <begin position="7"/>
        <end position="53"/>
    </location>
</feature>
<dbReference type="GO" id="GO:0005524">
    <property type="term" value="F:ATP binding"/>
    <property type="evidence" value="ECO:0007669"/>
    <property type="project" value="UniProtKB-KW"/>
</dbReference>
<accession>X6P5N8</accession>
<sequence>MLHFACAQVVNALLTQLDLLRKHNNVVILTTSNISEAIDLAFVDRADIKQYIGLPTTPAVYRILRTCLEELERVGIIRDKEKPALVPFQQLLKLIKLKNGSENGLAGDDNHADLRIGQSLLRVAASCEVLNIICSIFFF</sequence>
<evidence type="ECO:0000259" key="5">
    <source>
        <dbReference type="Pfam" id="PF23242"/>
    </source>
</evidence>
<organism evidence="6 7">
    <name type="scientific">Reticulomyxa filosa</name>
    <dbReference type="NCBI Taxonomy" id="46433"/>
    <lineage>
        <taxon>Eukaryota</taxon>
        <taxon>Sar</taxon>
        <taxon>Rhizaria</taxon>
        <taxon>Retaria</taxon>
        <taxon>Foraminifera</taxon>
        <taxon>Monothalamids</taxon>
        <taxon>Reticulomyxidae</taxon>
        <taxon>Reticulomyxa</taxon>
    </lineage>
</organism>
<dbReference type="GO" id="GO:0051598">
    <property type="term" value="P:meiotic recombination checkpoint signaling"/>
    <property type="evidence" value="ECO:0007669"/>
    <property type="project" value="TreeGrafter"/>
</dbReference>
<dbReference type="GO" id="GO:0016887">
    <property type="term" value="F:ATP hydrolysis activity"/>
    <property type="evidence" value="ECO:0007669"/>
    <property type="project" value="InterPro"/>
</dbReference>
<evidence type="ECO:0000313" key="6">
    <source>
        <dbReference type="EMBL" id="ETO33855.1"/>
    </source>
</evidence>
<dbReference type="InterPro" id="IPR044539">
    <property type="entry name" value="Pch2-like"/>
</dbReference>
<proteinExistence type="inferred from homology"/>
<dbReference type="EMBL" id="ASPP01003085">
    <property type="protein sequence ID" value="ETO33855.1"/>
    <property type="molecule type" value="Genomic_DNA"/>
</dbReference>
<evidence type="ECO:0000256" key="1">
    <source>
        <dbReference type="ARBA" id="ARBA00022741"/>
    </source>
</evidence>
<gene>
    <name evidence="6" type="ORF">RFI_03241</name>
</gene>
<keyword evidence="6" id="KW-0675">Receptor</keyword>
<feature type="domain" description="Pachytene checkpoint protein 2 C-terminal" evidence="5">
    <location>
        <begin position="57"/>
        <end position="130"/>
    </location>
</feature>
<comment type="caution">
    <text evidence="6">The sequence shown here is derived from an EMBL/GenBank/DDBJ whole genome shotgun (WGS) entry which is preliminary data.</text>
</comment>
<dbReference type="GO" id="GO:0005634">
    <property type="term" value="C:nucleus"/>
    <property type="evidence" value="ECO:0007669"/>
    <property type="project" value="TreeGrafter"/>
</dbReference>
<dbReference type="Pfam" id="PF23242">
    <property type="entry name" value="AAA_lid_TRIP13_C"/>
    <property type="match status" value="1"/>
</dbReference>
<dbReference type="PANTHER" id="PTHR45991:SF1">
    <property type="entry name" value="PACHYTENE CHECKPOINT PROTEIN 2 HOMOLOG"/>
    <property type="match status" value="1"/>
</dbReference>
<dbReference type="AlphaFoldDB" id="X6P5N8"/>